<evidence type="ECO:0000313" key="2">
    <source>
        <dbReference type="EMBL" id="CAD6941372.1"/>
    </source>
</evidence>
<name>A0A177TQP3_9BASI</name>
<keyword evidence="5" id="KW-1185">Reference proteome</keyword>
<dbReference type="EMBL" id="LWDD02000241">
    <property type="protein sequence ID" value="KAE8262409.1"/>
    <property type="molecule type" value="Genomic_DNA"/>
</dbReference>
<sequence length="103" mass="11197">MASLQHGVNEKLDERLKPEIRPLLVSEETSSTLANVPALPSQKQGLHVPYGAFLLALLYACCISAPIVALAYYLYKLNRTALDPSNSLYLLTTAPATRVLAIT</sequence>
<gene>
    <name evidence="3" type="ORF">A4X03_0g2478</name>
    <name evidence="2" type="ORF">JKIAZH3_G6217</name>
</gene>
<dbReference type="Proteomes" id="UP000077671">
    <property type="component" value="Unassembled WGS sequence"/>
</dbReference>
<evidence type="ECO:0000313" key="5">
    <source>
        <dbReference type="Proteomes" id="UP000836402"/>
    </source>
</evidence>
<evidence type="ECO:0000313" key="4">
    <source>
        <dbReference type="Proteomes" id="UP000077671"/>
    </source>
</evidence>
<keyword evidence="1" id="KW-1133">Transmembrane helix</keyword>
<keyword evidence="1" id="KW-0472">Membrane</keyword>
<organism evidence="3 4">
    <name type="scientific">Tilletia caries</name>
    <name type="common">wheat bunt fungus</name>
    <dbReference type="NCBI Taxonomy" id="13290"/>
    <lineage>
        <taxon>Eukaryota</taxon>
        <taxon>Fungi</taxon>
        <taxon>Dikarya</taxon>
        <taxon>Basidiomycota</taxon>
        <taxon>Ustilaginomycotina</taxon>
        <taxon>Exobasidiomycetes</taxon>
        <taxon>Tilletiales</taxon>
        <taxon>Tilletiaceae</taxon>
        <taxon>Tilletia</taxon>
    </lineage>
</organism>
<dbReference type="Proteomes" id="UP000836402">
    <property type="component" value="Unassembled WGS sequence"/>
</dbReference>
<evidence type="ECO:0000256" key="1">
    <source>
        <dbReference type="SAM" id="Phobius"/>
    </source>
</evidence>
<reference evidence="3" key="1">
    <citation type="submission" date="2016-04" db="EMBL/GenBank/DDBJ databases">
        <authorList>
            <person name="Nguyen H.D."/>
            <person name="Kesanakurti P."/>
            <person name="Cullis J."/>
            <person name="Levesque C.A."/>
            <person name="Hambleton S."/>
        </authorList>
    </citation>
    <scope>NUCLEOTIDE SEQUENCE</scope>
    <source>
        <strain evidence="3">DAOMC 238032</strain>
    </source>
</reference>
<proteinExistence type="predicted"/>
<evidence type="ECO:0000313" key="3">
    <source>
        <dbReference type="EMBL" id="KAE8262409.1"/>
    </source>
</evidence>
<dbReference type="EMBL" id="CAJHJG010004474">
    <property type="protein sequence ID" value="CAD6941372.1"/>
    <property type="molecule type" value="Genomic_DNA"/>
</dbReference>
<protein>
    <submittedName>
        <fullName evidence="3">Uncharacterized protein</fullName>
    </submittedName>
</protein>
<reference evidence="2" key="3">
    <citation type="submission" date="2020-10" db="EMBL/GenBank/DDBJ databases">
        <authorList>
            <person name="Sedaghatjoo S."/>
        </authorList>
    </citation>
    <scope>NUCLEOTIDE SEQUENCE</scope>
    <source>
        <strain evidence="2">AZH3</strain>
    </source>
</reference>
<reference evidence="3" key="2">
    <citation type="journal article" date="2019" name="IMA Fungus">
        <title>Genome sequencing and comparison of five Tilletia species to identify candidate genes for the detection of regulated species infecting wheat.</title>
        <authorList>
            <person name="Nguyen H.D.T."/>
            <person name="Sultana T."/>
            <person name="Kesanakurti P."/>
            <person name="Hambleton S."/>
        </authorList>
    </citation>
    <scope>NUCLEOTIDE SEQUENCE</scope>
    <source>
        <strain evidence="3">DAOMC 238032</strain>
    </source>
</reference>
<dbReference type="AlphaFoldDB" id="A0A177TQP3"/>
<feature type="transmembrane region" description="Helical" evidence="1">
    <location>
        <begin position="50"/>
        <end position="75"/>
    </location>
</feature>
<comment type="caution">
    <text evidence="3">The sequence shown here is derived from an EMBL/GenBank/DDBJ whole genome shotgun (WGS) entry which is preliminary data.</text>
</comment>
<keyword evidence="1" id="KW-0812">Transmembrane</keyword>
<accession>A0A177TQP3</accession>